<feature type="domain" description="Tyrosinase copper-binding" evidence="13">
    <location>
        <begin position="345"/>
        <end position="356"/>
    </location>
</feature>
<comment type="caution">
    <text evidence="14">The sequence shown here is derived from an EMBL/GenBank/DDBJ whole genome shotgun (WGS) entry which is preliminary data.</text>
</comment>
<feature type="binding site" evidence="8">
    <location>
        <position position="185"/>
    </location>
    <ligand>
        <name>Cu cation</name>
        <dbReference type="ChEBI" id="CHEBI:23378"/>
        <label>A</label>
    </ligand>
</feature>
<dbReference type="InterPro" id="IPR022740">
    <property type="entry name" value="Polyphenol_oxidase_C"/>
</dbReference>
<evidence type="ECO:0000256" key="5">
    <source>
        <dbReference type="ARBA" id="ARBA00023002"/>
    </source>
</evidence>
<protein>
    <recommendedName>
        <fullName evidence="12 13">Tyrosinase copper-binding domain-containing protein</fullName>
    </recommendedName>
</protein>
<reference evidence="14 15" key="1">
    <citation type="journal article" date="2021" name="Nat. Commun.">
        <title>Incipient diploidization of the medicinal plant Perilla within 10,000 years.</title>
        <authorList>
            <person name="Zhang Y."/>
            <person name="Shen Q."/>
            <person name="Leng L."/>
            <person name="Zhang D."/>
            <person name="Chen S."/>
            <person name="Shi Y."/>
            <person name="Ning Z."/>
            <person name="Chen S."/>
        </authorList>
    </citation>
    <scope>NUCLEOTIDE SEQUENCE [LARGE SCALE GENOMIC DNA]</scope>
    <source>
        <strain evidence="15">cv. PC099</strain>
    </source>
</reference>
<feature type="binding site" evidence="8">
    <location>
        <position position="194"/>
    </location>
    <ligand>
        <name>Cu cation</name>
        <dbReference type="ChEBI" id="CHEBI:23378"/>
        <label>A</label>
    </ligand>
</feature>
<dbReference type="InterPro" id="IPR008922">
    <property type="entry name" value="Di-copper_centre_dom_sf"/>
</dbReference>
<evidence type="ECO:0000256" key="8">
    <source>
        <dbReference type="PIRSR" id="PIRSR000290-1"/>
    </source>
</evidence>
<feature type="cross-link" description="2'-(S-cysteinyl)-histidine (Cys-His)" evidence="10">
    <location>
        <begin position="168"/>
        <end position="185"/>
    </location>
</feature>
<evidence type="ECO:0000256" key="4">
    <source>
        <dbReference type="ARBA" id="ARBA00022784"/>
    </source>
</evidence>
<dbReference type="AlphaFoldDB" id="A0AAD4IUR5"/>
<dbReference type="PROSITE" id="PS00498">
    <property type="entry name" value="TYROSINASE_2"/>
    <property type="match status" value="1"/>
</dbReference>
<comment type="subunit">
    <text evidence="2">Monomer.</text>
</comment>
<dbReference type="Pfam" id="PF00264">
    <property type="entry name" value="Tyrosinase"/>
    <property type="match status" value="1"/>
</dbReference>
<sequence length="574" mass="64251">MASSILSHPLTALHATPSPSTPFLLKPATIKNPSRRYNNISCKSINHDDQESIKFDRRNMLFGLYGATTLATSPFSFAAPISAPDITECLPAEIPEDAAPTDCCPPTTEEIIDFQFPSEAELRVRPAAHLVDGDYVAKFNRALELMRALPDDDPRSFSQQADVHCAYCGHGYDQVGFPDLELQIHSSWLFFPFHRCYLYFFERILGKLIDDPTFAFPFWNWDAPAGMQMPSIYTDPNSSLYDPLRDQAHLPPTIIDLNFNGDDSDSGTPDDELIQTNLNIMYRQMVSNAKTPFLFFGSPYRRGDPPNPGGGTVENVPHGPVHVWTGDPTQPNREDMGNFYSAGRDPIFFAHHSNIDRLWNVWKTLGGRRVDIMDPDYLDAAFVFYDENAQLVRVKVRDCLDHTKLGYTYQDVEIPWLNSRPTPRVPPAARKKPEPADAPSPGDVFPAKLDGVMKVVVKRPEVNRSEEEKAEFEEILVIEGIEVGSDVYAKFDIYINDEDEAVTTAANTEFAGGFVNVQRGQTHENQMKTQLRLSITEILEDLDAEGDEYVLVTLVPASAGDVLGVDDVKIVLDN</sequence>
<feature type="region of interest" description="Disordered" evidence="11">
    <location>
        <begin position="420"/>
        <end position="443"/>
    </location>
</feature>
<evidence type="ECO:0000256" key="6">
    <source>
        <dbReference type="ARBA" id="ARBA00023008"/>
    </source>
</evidence>
<organism evidence="14 15">
    <name type="scientific">Perilla frutescens var. hirtella</name>
    <name type="common">Perilla citriodora</name>
    <name type="synonym">Perilla setoyensis</name>
    <dbReference type="NCBI Taxonomy" id="608512"/>
    <lineage>
        <taxon>Eukaryota</taxon>
        <taxon>Viridiplantae</taxon>
        <taxon>Streptophyta</taxon>
        <taxon>Embryophyta</taxon>
        <taxon>Tracheophyta</taxon>
        <taxon>Spermatophyta</taxon>
        <taxon>Magnoliopsida</taxon>
        <taxon>eudicotyledons</taxon>
        <taxon>Gunneridae</taxon>
        <taxon>Pentapetalae</taxon>
        <taxon>asterids</taxon>
        <taxon>lamiids</taxon>
        <taxon>Lamiales</taxon>
        <taxon>Lamiaceae</taxon>
        <taxon>Nepetoideae</taxon>
        <taxon>Elsholtzieae</taxon>
        <taxon>Perilla</taxon>
    </lineage>
</organism>
<evidence type="ECO:0000256" key="1">
    <source>
        <dbReference type="ARBA" id="ARBA00009928"/>
    </source>
</evidence>
<evidence type="ECO:0000313" key="14">
    <source>
        <dbReference type="EMBL" id="KAH6821737.1"/>
    </source>
</evidence>
<dbReference type="Pfam" id="PF12142">
    <property type="entry name" value="PPO1_DWL"/>
    <property type="match status" value="1"/>
</dbReference>
<gene>
    <name evidence="14" type="ORF">C2S53_018369</name>
</gene>
<comment type="cofactor">
    <cofactor evidence="8">
        <name>Cu(2+)</name>
        <dbReference type="ChEBI" id="CHEBI:29036"/>
    </cofactor>
    <text evidence="8">Binds 2 copper ions per subunit.</text>
</comment>
<evidence type="ECO:0000313" key="15">
    <source>
        <dbReference type="Proteomes" id="UP001190926"/>
    </source>
</evidence>
<evidence type="ECO:0000259" key="12">
    <source>
        <dbReference type="PROSITE" id="PS00497"/>
    </source>
</evidence>
<name>A0AAD4IUR5_PERFH</name>
<dbReference type="GO" id="GO:0005507">
    <property type="term" value="F:copper ion binding"/>
    <property type="evidence" value="ECO:0007669"/>
    <property type="project" value="UniProtKB-ARBA"/>
</dbReference>
<feature type="binding site" evidence="8">
    <location>
        <position position="352"/>
    </location>
    <ligand>
        <name>Cu cation</name>
        <dbReference type="ChEBI" id="CHEBI:23378"/>
        <label>B</label>
    </ligand>
</feature>
<dbReference type="InterPro" id="IPR050316">
    <property type="entry name" value="Tyrosinase/Hemocyanin"/>
</dbReference>
<dbReference type="SUPFAM" id="SSF48056">
    <property type="entry name" value="Di-copper centre-containing domain"/>
    <property type="match status" value="1"/>
</dbReference>
<dbReference type="PANTHER" id="PTHR11474">
    <property type="entry name" value="TYROSINASE FAMILY MEMBER"/>
    <property type="match status" value="1"/>
</dbReference>
<keyword evidence="3 8" id="KW-0479">Metal-binding</keyword>
<dbReference type="PIRSF" id="PIRSF000290">
    <property type="entry name" value="PPO_plant"/>
    <property type="match status" value="1"/>
</dbReference>
<keyword evidence="5" id="KW-0560">Oxidoreductase</keyword>
<evidence type="ECO:0000256" key="7">
    <source>
        <dbReference type="ARBA" id="ARBA00023157"/>
    </source>
</evidence>
<feature type="domain" description="Tyrosinase copper-binding" evidence="12">
    <location>
        <begin position="185"/>
        <end position="202"/>
    </location>
</feature>
<feature type="disulfide bond" evidence="9">
    <location>
        <begin position="103"/>
        <end position="165"/>
    </location>
</feature>
<evidence type="ECO:0000256" key="2">
    <source>
        <dbReference type="ARBA" id="ARBA00011245"/>
    </source>
</evidence>
<feature type="binding site" evidence="8">
    <location>
        <position position="322"/>
    </location>
    <ligand>
        <name>Cu cation</name>
        <dbReference type="ChEBI" id="CHEBI:23378"/>
        <label>B</label>
    </ligand>
</feature>
<proteinExistence type="inferred from homology"/>
<keyword evidence="4" id="KW-0883">Thioether bond</keyword>
<accession>A0AAD4IUR5</accession>
<dbReference type="PRINTS" id="PR00092">
    <property type="entry name" value="TYROSINASE"/>
</dbReference>
<dbReference type="Gene3D" id="1.10.1280.10">
    <property type="entry name" value="Di-copper center containing domain from catechol oxidase"/>
    <property type="match status" value="1"/>
</dbReference>
<feature type="binding site" evidence="8">
    <location>
        <position position="164"/>
    </location>
    <ligand>
        <name>Cu cation</name>
        <dbReference type="ChEBI" id="CHEBI:23378"/>
        <label>A</label>
    </ligand>
</feature>
<dbReference type="GO" id="GO:0046148">
    <property type="term" value="P:pigment biosynthetic process"/>
    <property type="evidence" value="ECO:0007669"/>
    <property type="project" value="InterPro"/>
</dbReference>
<dbReference type="PANTHER" id="PTHR11474:SF76">
    <property type="entry name" value="SHKT DOMAIN-CONTAINING PROTEIN"/>
    <property type="match status" value="1"/>
</dbReference>
<dbReference type="Pfam" id="PF12143">
    <property type="entry name" value="PPO1_KFDV"/>
    <property type="match status" value="1"/>
</dbReference>
<evidence type="ECO:0000256" key="11">
    <source>
        <dbReference type="SAM" id="MobiDB-lite"/>
    </source>
</evidence>
<dbReference type="Proteomes" id="UP001190926">
    <property type="component" value="Unassembled WGS sequence"/>
</dbReference>
<evidence type="ECO:0000256" key="9">
    <source>
        <dbReference type="PIRSR" id="PIRSR000290-2"/>
    </source>
</evidence>
<keyword evidence="15" id="KW-1185">Reference proteome</keyword>
<dbReference type="InterPro" id="IPR016213">
    <property type="entry name" value="Polyphenol_oxidase"/>
</dbReference>
<dbReference type="EMBL" id="SDAM02001917">
    <property type="protein sequence ID" value="KAH6821737.1"/>
    <property type="molecule type" value="Genomic_DNA"/>
</dbReference>
<feature type="binding site" evidence="8">
    <location>
        <position position="318"/>
    </location>
    <ligand>
        <name>Cu cation</name>
        <dbReference type="ChEBI" id="CHEBI:23378"/>
        <label>B</label>
    </ligand>
</feature>
<comment type="similarity">
    <text evidence="1">Belongs to the tyrosinase family.</text>
</comment>
<dbReference type="InterPro" id="IPR022739">
    <property type="entry name" value="Polyphenol_oxidase_cen"/>
</dbReference>
<keyword evidence="6 8" id="KW-0186">Copper</keyword>
<dbReference type="PROSITE" id="PS00497">
    <property type="entry name" value="TYROSINASE_1"/>
    <property type="match status" value="1"/>
</dbReference>
<dbReference type="FunFam" id="1.10.1280.10:FF:000007">
    <property type="entry name" value="Polyphenol oxidase, chloroplastic"/>
    <property type="match status" value="1"/>
</dbReference>
<evidence type="ECO:0000259" key="13">
    <source>
        <dbReference type="PROSITE" id="PS00498"/>
    </source>
</evidence>
<feature type="disulfide bond" evidence="9">
    <location>
        <begin position="89"/>
        <end position="104"/>
    </location>
</feature>
<evidence type="ECO:0000256" key="3">
    <source>
        <dbReference type="ARBA" id="ARBA00022723"/>
    </source>
</evidence>
<dbReference type="GO" id="GO:0004097">
    <property type="term" value="F:catechol oxidase activity"/>
    <property type="evidence" value="ECO:0007669"/>
    <property type="project" value="InterPro"/>
</dbReference>
<dbReference type="InterPro" id="IPR002227">
    <property type="entry name" value="Tyrosinase_Cu-bd"/>
</dbReference>
<evidence type="ECO:0000256" key="10">
    <source>
        <dbReference type="PIRSR" id="PIRSR000290-3"/>
    </source>
</evidence>
<keyword evidence="7 9" id="KW-1015">Disulfide bond</keyword>